<sequence length="91" mass="9880">MASEIPGSFCLGWVLGHFSRTRQTIKWTHSSCSSIANNVGVDFSRPNIAVAEDFLIRSDITSRSQQFSGKGVAKGLRRHPFGYSAGSHGLP</sequence>
<evidence type="ECO:0000313" key="2">
    <source>
        <dbReference type="Proteomes" id="UP000253647"/>
    </source>
</evidence>
<organism evidence="1 2">
    <name type="scientific">Marinobacter nauticus</name>
    <name type="common">Marinobacter hydrocarbonoclasticus</name>
    <name type="synonym">Marinobacter aquaeolei</name>
    <dbReference type="NCBI Taxonomy" id="2743"/>
    <lineage>
        <taxon>Bacteria</taxon>
        <taxon>Pseudomonadati</taxon>
        <taxon>Pseudomonadota</taxon>
        <taxon>Gammaproteobacteria</taxon>
        <taxon>Pseudomonadales</taxon>
        <taxon>Marinobacteraceae</taxon>
        <taxon>Marinobacter</taxon>
    </lineage>
</organism>
<protein>
    <submittedName>
        <fullName evidence="1">Uncharacterized protein</fullName>
    </submittedName>
</protein>
<proteinExistence type="predicted"/>
<dbReference type="EMBL" id="QPJI01000004">
    <property type="protein sequence ID" value="RCW70846.1"/>
    <property type="molecule type" value="Genomic_DNA"/>
</dbReference>
<reference evidence="1 2" key="1">
    <citation type="submission" date="2018-07" db="EMBL/GenBank/DDBJ databases">
        <title>Freshwater and sediment microbial communities from various areas in North America, analyzing microbe dynamics in response to fracking.</title>
        <authorList>
            <person name="Lamendella R."/>
        </authorList>
    </citation>
    <scope>NUCLEOTIDE SEQUENCE [LARGE SCALE GENOMIC DNA]</scope>
    <source>
        <strain evidence="1 2">105B</strain>
    </source>
</reference>
<name>A0A368XUK6_MARNT</name>
<dbReference type="AlphaFoldDB" id="A0A368XUK6"/>
<accession>A0A368XUK6</accession>
<gene>
    <name evidence="1" type="ORF">DET61_1044</name>
</gene>
<dbReference type="Proteomes" id="UP000253647">
    <property type="component" value="Unassembled WGS sequence"/>
</dbReference>
<comment type="caution">
    <text evidence="1">The sequence shown here is derived from an EMBL/GenBank/DDBJ whole genome shotgun (WGS) entry which is preliminary data.</text>
</comment>
<evidence type="ECO:0000313" key="1">
    <source>
        <dbReference type="EMBL" id="RCW70846.1"/>
    </source>
</evidence>